<accession>A0AAD6YAK7</accession>
<evidence type="ECO:0000313" key="3">
    <source>
        <dbReference type="Proteomes" id="UP001219525"/>
    </source>
</evidence>
<comment type="caution">
    <text evidence="2">The sequence shown here is derived from an EMBL/GenBank/DDBJ whole genome shotgun (WGS) entry which is preliminary data.</text>
</comment>
<dbReference type="AlphaFoldDB" id="A0AAD6YAK7"/>
<sequence length="138" mass="16269">MAEKMRQSMSILLSTTFDLSTRARALEDEVARNRRAVRARDRVIAELQERARLADVLLHLASRHQAVRDELGTLEEKLHNAAENAARWEQQVVRVRQDCVQWKSLYEVRRNEVRFTSSVYDDRKRRYTIKSCGKTLRL</sequence>
<proteinExistence type="predicted"/>
<gene>
    <name evidence="2" type="ORF">GGX14DRAFT_542953</name>
</gene>
<organism evidence="2 3">
    <name type="scientific">Mycena pura</name>
    <dbReference type="NCBI Taxonomy" id="153505"/>
    <lineage>
        <taxon>Eukaryota</taxon>
        <taxon>Fungi</taxon>
        <taxon>Dikarya</taxon>
        <taxon>Basidiomycota</taxon>
        <taxon>Agaricomycotina</taxon>
        <taxon>Agaricomycetes</taxon>
        <taxon>Agaricomycetidae</taxon>
        <taxon>Agaricales</taxon>
        <taxon>Marasmiineae</taxon>
        <taxon>Mycenaceae</taxon>
        <taxon>Mycena</taxon>
    </lineage>
</organism>
<feature type="coiled-coil region" evidence="1">
    <location>
        <begin position="64"/>
        <end position="98"/>
    </location>
</feature>
<protein>
    <submittedName>
        <fullName evidence="2">Uncharacterized protein</fullName>
    </submittedName>
</protein>
<keyword evidence="3" id="KW-1185">Reference proteome</keyword>
<evidence type="ECO:0000313" key="2">
    <source>
        <dbReference type="EMBL" id="KAJ7210383.1"/>
    </source>
</evidence>
<dbReference type="Proteomes" id="UP001219525">
    <property type="component" value="Unassembled WGS sequence"/>
</dbReference>
<keyword evidence="1" id="KW-0175">Coiled coil</keyword>
<evidence type="ECO:0000256" key="1">
    <source>
        <dbReference type="SAM" id="Coils"/>
    </source>
</evidence>
<name>A0AAD6YAK7_9AGAR</name>
<dbReference type="EMBL" id="JARJCW010000028">
    <property type="protein sequence ID" value="KAJ7210383.1"/>
    <property type="molecule type" value="Genomic_DNA"/>
</dbReference>
<reference evidence="2" key="1">
    <citation type="submission" date="2023-03" db="EMBL/GenBank/DDBJ databases">
        <title>Massive genome expansion in bonnet fungi (Mycena s.s.) driven by repeated elements and novel gene families across ecological guilds.</title>
        <authorList>
            <consortium name="Lawrence Berkeley National Laboratory"/>
            <person name="Harder C.B."/>
            <person name="Miyauchi S."/>
            <person name="Viragh M."/>
            <person name="Kuo A."/>
            <person name="Thoen E."/>
            <person name="Andreopoulos B."/>
            <person name="Lu D."/>
            <person name="Skrede I."/>
            <person name="Drula E."/>
            <person name="Henrissat B."/>
            <person name="Morin E."/>
            <person name="Kohler A."/>
            <person name="Barry K."/>
            <person name="LaButti K."/>
            <person name="Morin E."/>
            <person name="Salamov A."/>
            <person name="Lipzen A."/>
            <person name="Mereny Z."/>
            <person name="Hegedus B."/>
            <person name="Baldrian P."/>
            <person name="Stursova M."/>
            <person name="Weitz H."/>
            <person name="Taylor A."/>
            <person name="Grigoriev I.V."/>
            <person name="Nagy L.G."/>
            <person name="Martin F."/>
            <person name="Kauserud H."/>
        </authorList>
    </citation>
    <scope>NUCLEOTIDE SEQUENCE</scope>
    <source>
        <strain evidence="2">9144</strain>
    </source>
</reference>